<feature type="non-terminal residue" evidence="2">
    <location>
        <position position="1"/>
    </location>
</feature>
<protein>
    <submittedName>
        <fullName evidence="2">Uncharacterized protein</fullName>
    </submittedName>
</protein>
<feature type="region of interest" description="Disordered" evidence="1">
    <location>
        <begin position="1"/>
        <end position="32"/>
    </location>
</feature>
<proteinExistence type="predicted"/>
<sequence>EMGDSLAQRHSADLERSASAGNSSPFLRVSPPSYDITLARPLLDTQRQLQEDSEKAALLETEFTAQIEAEASRVRDFLESKERALKELLGRTELRAR</sequence>
<dbReference type="AlphaFoldDB" id="A0A061RQV8"/>
<evidence type="ECO:0000313" key="2">
    <source>
        <dbReference type="EMBL" id="JAC73129.1"/>
    </source>
</evidence>
<reference evidence="2" key="1">
    <citation type="submission" date="2014-05" db="EMBL/GenBank/DDBJ databases">
        <title>The transcriptome of the halophilic microalga Tetraselmis sp. GSL018 isolated from the Great Salt Lake, Utah.</title>
        <authorList>
            <person name="Jinkerson R.E."/>
            <person name="D'Adamo S."/>
            <person name="Posewitz M.C."/>
        </authorList>
    </citation>
    <scope>NUCLEOTIDE SEQUENCE</scope>
    <source>
        <strain evidence="2">GSL018</strain>
    </source>
</reference>
<dbReference type="EMBL" id="GBEZ01012796">
    <property type="protein sequence ID" value="JAC73129.1"/>
    <property type="molecule type" value="Transcribed_RNA"/>
</dbReference>
<organism evidence="2">
    <name type="scientific">Tetraselmis sp. GSL018</name>
    <dbReference type="NCBI Taxonomy" id="582737"/>
    <lineage>
        <taxon>Eukaryota</taxon>
        <taxon>Viridiplantae</taxon>
        <taxon>Chlorophyta</taxon>
        <taxon>core chlorophytes</taxon>
        <taxon>Chlorodendrophyceae</taxon>
        <taxon>Chlorodendrales</taxon>
        <taxon>Chlorodendraceae</taxon>
        <taxon>Tetraselmis</taxon>
    </lineage>
</organism>
<accession>A0A061RQV8</accession>
<gene>
    <name evidence="2" type="ORF">TSPGSL018_29670</name>
</gene>
<evidence type="ECO:0000256" key="1">
    <source>
        <dbReference type="SAM" id="MobiDB-lite"/>
    </source>
</evidence>
<feature type="non-terminal residue" evidence="2">
    <location>
        <position position="97"/>
    </location>
</feature>
<name>A0A061RQV8_9CHLO</name>